<evidence type="ECO:0000256" key="2">
    <source>
        <dbReference type="ARBA" id="ARBA00022679"/>
    </source>
</evidence>
<keyword evidence="2" id="KW-0808">Transferase</keyword>
<dbReference type="PRINTS" id="PR00508">
    <property type="entry name" value="S21N4MTFRASE"/>
</dbReference>
<gene>
    <name evidence="6" type="ORF">B5G26_07325</name>
</gene>
<dbReference type="Pfam" id="PF01555">
    <property type="entry name" value="N6_N4_Mtase"/>
    <property type="match status" value="1"/>
</dbReference>
<evidence type="ECO:0000313" key="6">
    <source>
        <dbReference type="EMBL" id="OUN43175.1"/>
    </source>
</evidence>
<dbReference type="Proteomes" id="UP000195455">
    <property type="component" value="Unassembled WGS sequence"/>
</dbReference>
<keyword evidence="3" id="KW-0680">Restriction system</keyword>
<dbReference type="SUPFAM" id="SSF53335">
    <property type="entry name" value="S-adenosyl-L-methionine-dependent methyltransferases"/>
    <property type="match status" value="1"/>
</dbReference>
<evidence type="ECO:0000256" key="4">
    <source>
        <dbReference type="RuleBase" id="RU362026"/>
    </source>
</evidence>
<evidence type="ECO:0000256" key="1">
    <source>
        <dbReference type="ARBA" id="ARBA00022603"/>
    </source>
</evidence>
<evidence type="ECO:0000256" key="3">
    <source>
        <dbReference type="ARBA" id="ARBA00022747"/>
    </source>
</evidence>
<dbReference type="RefSeq" id="WP_087989245.1">
    <property type="nucleotide sequence ID" value="NZ_NFHM01000009.1"/>
</dbReference>
<accession>A0A1Y3U4T1</accession>
<name>A0A1Y3U4T1_9FIRM</name>
<dbReference type="GO" id="GO:0009307">
    <property type="term" value="P:DNA restriction-modification system"/>
    <property type="evidence" value="ECO:0007669"/>
    <property type="project" value="UniProtKB-KW"/>
</dbReference>
<reference evidence="7" key="1">
    <citation type="submission" date="2017-04" db="EMBL/GenBank/DDBJ databases">
        <title>Function of individual gut microbiota members based on whole genome sequencing of pure cultures obtained from chicken caecum.</title>
        <authorList>
            <person name="Medvecky M."/>
            <person name="Cejkova D."/>
            <person name="Polansky O."/>
            <person name="Karasova D."/>
            <person name="Kubasova T."/>
            <person name="Cizek A."/>
            <person name="Rychlik I."/>
        </authorList>
    </citation>
    <scope>NUCLEOTIDE SEQUENCE [LARGE SCALE GENOMIC DNA]</scope>
    <source>
        <strain evidence="7">An75</strain>
    </source>
</reference>
<comment type="caution">
    <text evidence="6">The sequence shown here is derived from an EMBL/GenBank/DDBJ whole genome shotgun (WGS) entry which is preliminary data.</text>
</comment>
<feature type="domain" description="DNA methylase N-4/N-6" evidence="5">
    <location>
        <begin position="86"/>
        <end position="240"/>
    </location>
</feature>
<dbReference type="EC" id="2.1.1.-" evidence="4"/>
<dbReference type="Gene3D" id="3.40.50.150">
    <property type="entry name" value="Vaccinia Virus protein VP39"/>
    <property type="match status" value="1"/>
</dbReference>
<evidence type="ECO:0000259" key="5">
    <source>
        <dbReference type="Pfam" id="PF01555"/>
    </source>
</evidence>
<dbReference type="GO" id="GO:0032259">
    <property type="term" value="P:methylation"/>
    <property type="evidence" value="ECO:0007669"/>
    <property type="project" value="UniProtKB-KW"/>
</dbReference>
<dbReference type="InterPro" id="IPR002941">
    <property type="entry name" value="DNA_methylase_N4/N6"/>
</dbReference>
<organism evidence="6 7">
    <name type="scientific">Anaerotignum lactatifermentans</name>
    <dbReference type="NCBI Taxonomy" id="160404"/>
    <lineage>
        <taxon>Bacteria</taxon>
        <taxon>Bacillati</taxon>
        <taxon>Bacillota</taxon>
        <taxon>Clostridia</taxon>
        <taxon>Lachnospirales</taxon>
        <taxon>Anaerotignaceae</taxon>
        <taxon>Anaerotignum</taxon>
    </lineage>
</organism>
<proteinExistence type="inferred from homology"/>
<evidence type="ECO:0000313" key="7">
    <source>
        <dbReference type="Proteomes" id="UP000195455"/>
    </source>
</evidence>
<comment type="similarity">
    <text evidence="4">Belongs to the N(4)/N(6)-methyltransferase family.</text>
</comment>
<protein>
    <recommendedName>
        <fullName evidence="4">Methyltransferase</fullName>
        <ecNumber evidence="4">2.1.1.-</ecNumber>
    </recommendedName>
</protein>
<keyword evidence="1" id="KW-0489">Methyltransferase</keyword>
<dbReference type="EMBL" id="NFHM01000009">
    <property type="protein sequence ID" value="OUN43175.1"/>
    <property type="molecule type" value="Genomic_DNA"/>
</dbReference>
<dbReference type="AlphaFoldDB" id="A0A1Y3U4T1"/>
<dbReference type="GO" id="GO:0003677">
    <property type="term" value="F:DNA binding"/>
    <property type="evidence" value="ECO:0007669"/>
    <property type="project" value="InterPro"/>
</dbReference>
<dbReference type="InterPro" id="IPR001091">
    <property type="entry name" value="RM_Methyltransferase"/>
</dbReference>
<sequence length="249" mass="28140">MTVSEKIKHALEIDGVAILPPMDVFESIAVLKDANIDLDCTMLDPWYNKGYGGELPTDEYDDFITRLLNKTGEISDLMYLWGFPEIIGPYVRYAPNGFYMAAWLTWYYKNCPSVIRGWRSSQNACLQFMRKGHKLHPEHFLNAEQKEKFESGKMRFVPGPPSVIEAPLIIGFVGKNERTGHPSQKPEAVFDRLLLMACQKGDVVFDPMAGSGTTAACAKKHGMKSIVCDMNEDYIQMIEKRMGVSRISL</sequence>
<dbReference type="InterPro" id="IPR029063">
    <property type="entry name" value="SAM-dependent_MTases_sf"/>
</dbReference>
<dbReference type="GO" id="GO:0008170">
    <property type="term" value="F:N-methyltransferase activity"/>
    <property type="evidence" value="ECO:0007669"/>
    <property type="project" value="InterPro"/>
</dbReference>